<protein>
    <submittedName>
        <fullName evidence="1">Uncharacterized protein</fullName>
    </submittedName>
</protein>
<organism evidence="1 2">
    <name type="scientific">Coccidioides immitis (strain RS)</name>
    <name type="common">Valley fever fungus</name>
    <dbReference type="NCBI Taxonomy" id="246410"/>
    <lineage>
        <taxon>Eukaryota</taxon>
        <taxon>Fungi</taxon>
        <taxon>Dikarya</taxon>
        <taxon>Ascomycota</taxon>
        <taxon>Pezizomycotina</taxon>
        <taxon>Eurotiomycetes</taxon>
        <taxon>Eurotiomycetidae</taxon>
        <taxon>Onygenales</taxon>
        <taxon>Onygenaceae</taxon>
        <taxon>Coccidioides</taxon>
    </lineage>
</organism>
<dbReference type="EMBL" id="GG704911">
    <property type="protein sequence ID" value="EAS27184.3"/>
    <property type="molecule type" value="Genomic_DNA"/>
</dbReference>
<reference evidence="2" key="1">
    <citation type="journal article" date="2009" name="Genome Res.">
        <title>Comparative genomic analyses of the human fungal pathogens Coccidioides and their relatives.</title>
        <authorList>
            <person name="Sharpton T.J."/>
            <person name="Stajich J.E."/>
            <person name="Rounsley S.D."/>
            <person name="Gardner M.J."/>
            <person name="Wortman J.R."/>
            <person name="Jordar V.S."/>
            <person name="Maiti R."/>
            <person name="Kodira C.D."/>
            <person name="Neafsey D.E."/>
            <person name="Zeng Q."/>
            <person name="Hung C.-Y."/>
            <person name="McMahan C."/>
            <person name="Muszewska A."/>
            <person name="Grynberg M."/>
            <person name="Mandel M.A."/>
            <person name="Kellner E.M."/>
            <person name="Barker B.M."/>
            <person name="Galgiani J.N."/>
            <person name="Orbach M.J."/>
            <person name="Kirkland T.N."/>
            <person name="Cole G.T."/>
            <person name="Henn M.R."/>
            <person name="Birren B.W."/>
            <person name="Taylor J.W."/>
        </authorList>
    </citation>
    <scope>NUCLEOTIDE SEQUENCE [LARGE SCALE GENOMIC DNA]</scope>
    <source>
        <strain evidence="2">RS</strain>
    </source>
</reference>
<proteinExistence type="predicted"/>
<sequence>MHQLQQEIKSIHLQYSLNSQSIRWIIQAMIKKQYYNQAQFWSPTKVLKAYKERHNMLLQSGLQALALKCC</sequence>
<keyword evidence="2" id="KW-1185">Reference proteome</keyword>
<dbReference type="VEuPathDB" id="FungiDB:CIMG_12578"/>
<dbReference type="GeneID" id="24164205"/>
<accession>J3K045</accession>
<gene>
    <name evidence="1" type="ORF">CIMG_12578</name>
</gene>
<evidence type="ECO:0000313" key="1">
    <source>
        <dbReference type="EMBL" id="EAS27184.3"/>
    </source>
</evidence>
<dbReference type="RefSeq" id="XP_001249224.2">
    <property type="nucleotide sequence ID" value="XM_001249223.2"/>
</dbReference>
<dbReference type="KEGG" id="cim:CIMG_12578"/>
<dbReference type="Proteomes" id="UP000001261">
    <property type="component" value="Unassembled WGS sequence"/>
</dbReference>
<reference evidence="2" key="2">
    <citation type="journal article" date="2010" name="Genome Res.">
        <title>Population genomic sequencing of Coccidioides fungi reveals recent hybridization and transposon control.</title>
        <authorList>
            <person name="Neafsey D.E."/>
            <person name="Barker B.M."/>
            <person name="Sharpton T.J."/>
            <person name="Stajich J.E."/>
            <person name="Park D.J."/>
            <person name="Whiston E."/>
            <person name="Hung C.-Y."/>
            <person name="McMahan C."/>
            <person name="White J."/>
            <person name="Sykes S."/>
            <person name="Heiman D."/>
            <person name="Young S."/>
            <person name="Zeng Q."/>
            <person name="Abouelleil A."/>
            <person name="Aftuck L."/>
            <person name="Bessette D."/>
            <person name="Brown A."/>
            <person name="FitzGerald M."/>
            <person name="Lui A."/>
            <person name="Macdonald J.P."/>
            <person name="Priest M."/>
            <person name="Orbach M.J."/>
            <person name="Galgiani J.N."/>
            <person name="Kirkland T.N."/>
            <person name="Cole G.T."/>
            <person name="Birren B.W."/>
            <person name="Henn M.R."/>
            <person name="Taylor J.W."/>
            <person name="Rounsley S.D."/>
        </authorList>
    </citation>
    <scope>GENOME REANNOTATION</scope>
    <source>
        <strain evidence="2">RS</strain>
    </source>
</reference>
<name>J3K045_COCIM</name>
<evidence type="ECO:0000313" key="2">
    <source>
        <dbReference type="Proteomes" id="UP000001261"/>
    </source>
</evidence>
<dbReference type="AlphaFoldDB" id="J3K045"/>
<dbReference type="InParanoid" id="J3K045"/>